<dbReference type="InterPro" id="IPR007499">
    <property type="entry name" value="ERF_bacteria_virus"/>
</dbReference>
<reference evidence="1" key="1">
    <citation type="submission" date="2020-03" db="EMBL/GenBank/DDBJ databases">
        <title>The deep terrestrial virosphere.</title>
        <authorList>
            <person name="Holmfeldt K."/>
            <person name="Nilsson E."/>
            <person name="Simone D."/>
            <person name="Lopez-Fernandez M."/>
            <person name="Wu X."/>
            <person name="de Brujin I."/>
            <person name="Lundin D."/>
            <person name="Andersson A."/>
            <person name="Bertilsson S."/>
            <person name="Dopson M."/>
        </authorList>
    </citation>
    <scope>NUCLEOTIDE SEQUENCE</scope>
    <source>
        <strain evidence="1">MM415A01082</strain>
    </source>
</reference>
<gene>
    <name evidence="1" type="ORF">MM415A01082_0006</name>
</gene>
<dbReference type="AlphaFoldDB" id="A0A6M3K956"/>
<sequence>MEEKEPYEVKVVDRRIPEPMPNLPEATQPNAVILMALQKNCSAELIEKMMALQERHEANEARKAYHKAMAAFAENPPDIEKDKKVSYATSKGTTAYSHAQLGTSAAKIQAALSPHGLHASWRTIQTDENIKVTCRITHELGHFEETTLTAGADDSGSKNSIQAIGSTISYLERYTLFALTGLASKDMDDDGNGAGDTGPSLFEQWEIKCDEAGEAATTPEQMNKWWTDNGAAIKKDLKKADAAKIYNRYVVHKRRLDAKTTEREPGSDDK</sequence>
<accession>A0A6M3K956</accession>
<organism evidence="1">
    <name type="scientific">viral metagenome</name>
    <dbReference type="NCBI Taxonomy" id="1070528"/>
    <lineage>
        <taxon>unclassified sequences</taxon>
        <taxon>metagenomes</taxon>
        <taxon>organismal metagenomes</taxon>
    </lineage>
</organism>
<name>A0A6M3K956_9ZZZZ</name>
<proteinExistence type="predicted"/>
<dbReference type="Pfam" id="PF04404">
    <property type="entry name" value="ERF"/>
    <property type="match status" value="1"/>
</dbReference>
<protein>
    <submittedName>
        <fullName evidence="1">Putative Erf family protein</fullName>
    </submittedName>
</protein>
<dbReference type="EMBL" id="MT142332">
    <property type="protein sequence ID" value="QJA78340.1"/>
    <property type="molecule type" value="Genomic_DNA"/>
</dbReference>
<evidence type="ECO:0000313" key="1">
    <source>
        <dbReference type="EMBL" id="QJA78340.1"/>
    </source>
</evidence>